<feature type="domain" description="OTU" evidence="1">
    <location>
        <begin position="131"/>
        <end position="265"/>
    </location>
</feature>
<dbReference type="SUPFAM" id="SSF54001">
    <property type="entry name" value="Cysteine proteinases"/>
    <property type="match status" value="1"/>
</dbReference>
<organism evidence="2 3">
    <name type="scientific">Pocillopora meandrina</name>
    <dbReference type="NCBI Taxonomy" id="46732"/>
    <lineage>
        <taxon>Eukaryota</taxon>
        <taxon>Metazoa</taxon>
        <taxon>Cnidaria</taxon>
        <taxon>Anthozoa</taxon>
        <taxon>Hexacorallia</taxon>
        <taxon>Scleractinia</taxon>
        <taxon>Astrocoeniina</taxon>
        <taxon>Pocilloporidae</taxon>
        <taxon>Pocillopora</taxon>
    </lineage>
</organism>
<dbReference type="InterPro" id="IPR033467">
    <property type="entry name" value="Tesmin/TSO1-like_CXC"/>
</dbReference>
<reference evidence="2 3" key="1">
    <citation type="submission" date="2022-05" db="EMBL/GenBank/DDBJ databases">
        <authorList>
            <consortium name="Genoscope - CEA"/>
            <person name="William W."/>
        </authorList>
    </citation>
    <scope>NUCLEOTIDE SEQUENCE [LARGE SCALE GENOMIC DNA]</scope>
</reference>
<dbReference type="Proteomes" id="UP001159428">
    <property type="component" value="Unassembled WGS sequence"/>
</dbReference>
<dbReference type="SMART" id="SM01114">
    <property type="entry name" value="CXC"/>
    <property type="match status" value="1"/>
</dbReference>
<dbReference type="EMBL" id="CALNXJ010000015">
    <property type="protein sequence ID" value="CAH3115819.1"/>
    <property type="molecule type" value="Genomic_DNA"/>
</dbReference>
<keyword evidence="3" id="KW-1185">Reference proteome</keyword>
<comment type="caution">
    <text evidence="2">The sequence shown here is derived from an EMBL/GenBank/DDBJ whole genome shotgun (WGS) entry which is preliminary data.</text>
</comment>
<dbReference type="InterPro" id="IPR038765">
    <property type="entry name" value="Papain-like_cys_pep_sf"/>
</dbReference>
<accession>A0AAU9WHU8</accession>
<dbReference type="Gene3D" id="3.90.70.80">
    <property type="match status" value="1"/>
</dbReference>
<name>A0AAU9WHU8_9CNID</name>
<dbReference type="InterPro" id="IPR003323">
    <property type="entry name" value="OTU_dom"/>
</dbReference>
<protein>
    <recommendedName>
        <fullName evidence="1">OTU domain-containing protein</fullName>
    </recommendedName>
</protein>
<dbReference type="PROSITE" id="PS50802">
    <property type="entry name" value="OTU"/>
    <property type="match status" value="1"/>
</dbReference>
<feature type="non-terminal residue" evidence="2">
    <location>
        <position position="1"/>
    </location>
</feature>
<sequence length="485" mass="54704">TEKNERLHRHINRSLLCGVSKIGPELAIAVMSCALFAWNCKRQINRLTSRAKPIMPVEIIREVLHLHLQDFMDAFTERCKNKTVDILAFLWSTSLKTEKFIEVEKKMNSLELDLTAQHMDNLIRNLSGFNLEVDKIERDGNCFFRAVASQLNRHLREYKEHIEGHCTFLGLGISEAFDTRRLRELFVKEVSDNIEEYRDWMTTSVNGLEEVYKFSQDGFFANEVGDLCARATAKVLKIPIVIITALPSTPTVPFLPHEFLTTIPIYIAYDHSGPGHYDATKVSSENGCDEQAKETRCTCGKKTRKIMNHSCTRSCRCYNCKNTCNSNEVVKVTKSLKRGCRCGVGQKSKGDGEPNASHKSCQDSLRKSKCPCVAGGIGCTEVCRCFNCGNIVQARADPGKSPKRKKRNRATVSPYKRKKGSKFMISQNAEVDCGPWRNIETLCLMVCRDVMLSQGLSINSKNLRDLYDFVAKSPAVMEMSLNIAA</sequence>
<gene>
    <name evidence="2" type="ORF">PMEA_00006781</name>
</gene>
<feature type="non-terminal residue" evidence="2">
    <location>
        <position position="485"/>
    </location>
</feature>
<dbReference type="AlphaFoldDB" id="A0AAU9WHU8"/>
<evidence type="ECO:0000259" key="1">
    <source>
        <dbReference type="PROSITE" id="PS50802"/>
    </source>
</evidence>
<dbReference type="CDD" id="cd22744">
    <property type="entry name" value="OTU"/>
    <property type="match status" value="1"/>
</dbReference>
<proteinExistence type="predicted"/>
<evidence type="ECO:0000313" key="2">
    <source>
        <dbReference type="EMBL" id="CAH3115819.1"/>
    </source>
</evidence>
<evidence type="ECO:0000313" key="3">
    <source>
        <dbReference type="Proteomes" id="UP001159428"/>
    </source>
</evidence>